<dbReference type="InterPro" id="IPR029033">
    <property type="entry name" value="His_PPase_superfam"/>
</dbReference>
<sequence length="199" mass="22222">MPNPTIYFIRHGQTEWNAIGRFQGTKDIPLNERGREQAVRAGELLADILKADAHDPLRMPFVSSPLGRARQTMELVRGEVGVAPDDYGLDDRLREVGYGHWEGSTLIEMEKSHPELFARRQADKWSVPPPGGESYASAGLRMRDWYDSLLQDTVAVSHGGSCRALMASLEIETPIKAAEIYIEQGVVYVFKDGKVTKHS</sequence>
<protein>
    <submittedName>
        <fullName evidence="1">Histidine phosphatase family protein</fullName>
    </submittedName>
</protein>
<keyword evidence="2" id="KW-1185">Reference proteome</keyword>
<evidence type="ECO:0000313" key="1">
    <source>
        <dbReference type="EMBL" id="WEF50749.1"/>
    </source>
</evidence>
<dbReference type="SUPFAM" id="SSF53254">
    <property type="entry name" value="Phosphoglycerate mutase-like"/>
    <property type="match status" value="1"/>
</dbReference>
<organism evidence="1 2">
    <name type="scientific">Afipia carboxydohydrogena</name>
    <name type="common">Pseudomonas carboxydohydrogena</name>
    <dbReference type="NCBI Taxonomy" id="290"/>
    <lineage>
        <taxon>Bacteria</taxon>
        <taxon>Pseudomonadati</taxon>
        <taxon>Pseudomonadota</taxon>
        <taxon>Alphaproteobacteria</taxon>
        <taxon>Hyphomicrobiales</taxon>
        <taxon>Nitrobacteraceae</taxon>
        <taxon>Afipia</taxon>
    </lineage>
</organism>
<dbReference type="Proteomes" id="UP001213907">
    <property type="component" value="Chromosome"/>
</dbReference>
<dbReference type="SMART" id="SM00855">
    <property type="entry name" value="PGAM"/>
    <property type="match status" value="1"/>
</dbReference>
<dbReference type="CDD" id="cd07067">
    <property type="entry name" value="HP_PGM_like"/>
    <property type="match status" value="1"/>
</dbReference>
<dbReference type="EMBL" id="CP113162">
    <property type="protein sequence ID" value="WEF50749.1"/>
    <property type="molecule type" value="Genomic_DNA"/>
</dbReference>
<name>A0ABY8BM41_AFICR</name>
<evidence type="ECO:0000313" key="2">
    <source>
        <dbReference type="Proteomes" id="UP001213907"/>
    </source>
</evidence>
<dbReference type="PANTHER" id="PTHR48100">
    <property type="entry name" value="BROAD-SPECIFICITY PHOSPHATASE YOR283W-RELATED"/>
    <property type="match status" value="1"/>
</dbReference>
<reference evidence="1 2" key="1">
    <citation type="submission" date="2022-11" db="EMBL/GenBank/DDBJ databases">
        <authorList>
            <person name="Siebert D."/>
            <person name="Busche T."/>
            <person name="Saydam E."/>
            <person name="Kalinowski J."/>
            <person name="Ruckert C."/>
            <person name="Blombach B."/>
        </authorList>
    </citation>
    <scope>NUCLEOTIDE SEQUENCE [LARGE SCALE GENOMIC DNA]</scope>
    <source>
        <strain evidence="1 2">DSM 1083</strain>
    </source>
</reference>
<accession>A0ABY8BM41</accession>
<dbReference type="RefSeq" id="WP_275246372.1">
    <property type="nucleotide sequence ID" value="NZ_BAABDX010000001.1"/>
</dbReference>
<dbReference type="Pfam" id="PF00300">
    <property type="entry name" value="His_Phos_1"/>
    <property type="match status" value="1"/>
</dbReference>
<gene>
    <name evidence="1" type="ORF">AFIC_002298</name>
</gene>
<dbReference type="InterPro" id="IPR013078">
    <property type="entry name" value="His_Pase_superF_clade-1"/>
</dbReference>
<proteinExistence type="predicted"/>
<dbReference type="Gene3D" id="3.40.50.1240">
    <property type="entry name" value="Phosphoglycerate mutase-like"/>
    <property type="match status" value="1"/>
</dbReference>
<dbReference type="InterPro" id="IPR050275">
    <property type="entry name" value="PGM_Phosphatase"/>
</dbReference>
<dbReference type="PANTHER" id="PTHR48100:SF59">
    <property type="entry name" value="ADENOSYLCOBALAMIN_ALPHA-RIBAZOLE PHOSPHATASE"/>
    <property type="match status" value="1"/>
</dbReference>